<dbReference type="Proteomes" id="UP000006536">
    <property type="component" value="Segment"/>
</dbReference>
<accession>E3SQN6</accession>
<sequence>MQTISIYNAQKNQYEIDVDNAGLAQAFARTNEQFEQNKARDAAQIKYQELYLDMIENSDYGKIMASGQTGQSVRRMKTMERAKYGRDTTEIARQVLLNDVELAKTRAMEVSKFKSYKDQAFAKVAFQPIPDVEPPQPVMQNVGAAMFMDALSIGSKVAGIYSAF</sequence>
<dbReference type="KEGG" id="vg:11537986"/>
<reference evidence="1 2" key="1">
    <citation type="submission" date="2009-10" db="EMBL/GenBank/DDBJ databases">
        <title>The Genome Sequence of Cyanophage P-SSP2.</title>
        <authorList>
            <consortium name="The Broad Institute Genome Sequencing Platform"/>
            <person name="Henn M.R."/>
            <person name="Sullivan M.S."/>
            <person name="Osburne M.S."/>
            <person name="Levin J."/>
            <person name="Malboeuf C."/>
            <person name="Casali M."/>
            <person name="Russ C."/>
            <person name="Lennon N."/>
            <person name="Erlich R."/>
            <person name="Young S.K."/>
            <person name="Koehrsen M."/>
            <person name="Yandava C."/>
            <person name="Zeng Q."/>
            <person name="Alvarado L."/>
            <person name="Anderson S."/>
            <person name="Berlin A."/>
            <person name="Borenstein D."/>
            <person name="Chen Z."/>
            <person name="Engels R."/>
            <person name="Freedman E."/>
            <person name="Gellesch M."/>
            <person name="Goldberg J."/>
            <person name="Green L."/>
            <person name="Griggs A."/>
            <person name="Gujja S."/>
            <person name="Heiman D."/>
            <person name="Hepburn T."/>
            <person name="Howarth C."/>
            <person name="Jen D."/>
            <person name="Larson L."/>
            <person name="Lewis B."/>
            <person name="Mehta T."/>
            <person name="Park D."/>
            <person name="Pearson M."/>
            <person name="Roberts A."/>
            <person name="Ryan E."/>
            <person name="Saif S."/>
            <person name="Shea T."/>
            <person name="Shenoy N."/>
            <person name="Sisk P."/>
            <person name="Stolte C."/>
            <person name="Sykes S."/>
            <person name="Walk T."/>
            <person name="White J."/>
            <person name="Yu Q."/>
            <person name="Coleman M.L."/>
            <person name="Huang K.H."/>
            <person name="Weigele P.R."/>
            <person name="DeFrancesco A.S."/>
            <person name="Kern S.E."/>
            <person name="Thompson L.R."/>
            <person name="Fu R."/>
            <person name="Hombeck B."/>
            <person name="Chisholm S.W."/>
            <person name="Haas B."/>
            <person name="Nusbaum C."/>
            <person name="Galagan J."/>
            <person name="Birren B."/>
        </authorList>
    </citation>
    <scope>NUCLEOTIDE SEQUENCE [LARGE SCALE GENOMIC DNA]</scope>
    <source>
        <strain evidence="1">Syn26</strain>
    </source>
</reference>
<gene>
    <name evidence="1" type="ORF">CYLG_00054</name>
</gene>
<proteinExistence type="predicted"/>
<dbReference type="OrthoDB" id="18034at10239"/>
<dbReference type="GeneID" id="11537986"/>
<name>E3SQN6_9CAUD</name>
<evidence type="ECO:0000313" key="2">
    <source>
        <dbReference type="Proteomes" id="UP000006536"/>
    </source>
</evidence>
<protein>
    <submittedName>
        <fullName evidence="1">Uncharacterized protein</fullName>
    </submittedName>
</protein>
<dbReference type="EMBL" id="GU071107">
    <property type="protein sequence ID" value="ADP00254.1"/>
    <property type="molecule type" value="Genomic_DNA"/>
</dbReference>
<keyword evidence="2" id="KW-1185">Reference proteome</keyword>
<evidence type="ECO:0000313" key="1">
    <source>
        <dbReference type="EMBL" id="ADP00254.1"/>
    </source>
</evidence>
<organism evidence="1 2">
    <name type="scientific">Cyanophage P-SSP2</name>
    <dbReference type="NCBI Taxonomy" id="444876"/>
    <lineage>
        <taxon>Viruses</taxon>
        <taxon>Duplodnaviria</taxon>
        <taxon>Heunggongvirae</taxon>
        <taxon>Uroviricota</taxon>
        <taxon>Caudoviricetes</taxon>
        <taxon>Autographivirales</taxon>
        <taxon>Sechaudvirinae</taxon>
        <taxon>Tritonvirus</taxon>
        <taxon>Tritonvirus PSSP2</taxon>
    </lineage>
</organism>
<dbReference type="RefSeq" id="YP_005087388.1">
    <property type="nucleotide sequence ID" value="NC_016656.1"/>
</dbReference>